<dbReference type="Proteomes" id="UP001527202">
    <property type="component" value="Unassembled WGS sequence"/>
</dbReference>
<name>A0ABT4FG19_9BACL</name>
<dbReference type="EMBL" id="JAMDMJ010000022">
    <property type="protein sequence ID" value="MCY9597462.1"/>
    <property type="molecule type" value="Genomic_DNA"/>
</dbReference>
<keyword evidence="1" id="KW-1133">Transmembrane helix</keyword>
<sequence length="54" mass="6559">MQKWWWKTRFTVRGVLFPLICIQFVRTLIFPNGLDVFLLFVLFLAYLGFLLDVY</sequence>
<gene>
    <name evidence="2" type="ORF">M5X16_17000</name>
</gene>
<accession>A0ABT4FG19</accession>
<evidence type="ECO:0000313" key="2">
    <source>
        <dbReference type="EMBL" id="MCY9597462.1"/>
    </source>
</evidence>
<keyword evidence="3" id="KW-1185">Reference proteome</keyword>
<keyword evidence="1" id="KW-0812">Transmembrane</keyword>
<protein>
    <submittedName>
        <fullName evidence="2">Uncharacterized protein</fullName>
    </submittedName>
</protein>
<feature type="transmembrane region" description="Helical" evidence="1">
    <location>
        <begin position="36"/>
        <end position="53"/>
    </location>
</feature>
<organism evidence="2 3">
    <name type="scientific">Paenibacillus chitinolyticus</name>
    <dbReference type="NCBI Taxonomy" id="79263"/>
    <lineage>
        <taxon>Bacteria</taxon>
        <taxon>Bacillati</taxon>
        <taxon>Bacillota</taxon>
        <taxon>Bacilli</taxon>
        <taxon>Bacillales</taxon>
        <taxon>Paenibacillaceae</taxon>
        <taxon>Paenibacillus</taxon>
    </lineage>
</organism>
<evidence type="ECO:0000313" key="3">
    <source>
        <dbReference type="Proteomes" id="UP001527202"/>
    </source>
</evidence>
<dbReference type="RefSeq" id="WP_009672975.1">
    <property type="nucleotide sequence ID" value="NZ_BQWH01000003.1"/>
</dbReference>
<reference evidence="2 3" key="1">
    <citation type="submission" date="2022-05" db="EMBL/GenBank/DDBJ databases">
        <title>Genome Sequencing of Bee-Associated Microbes.</title>
        <authorList>
            <person name="Dunlap C."/>
        </authorList>
    </citation>
    <scope>NUCLEOTIDE SEQUENCE [LARGE SCALE GENOMIC DNA]</scope>
    <source>
        <strain evidence="2 3">NRRL B-23120</strain>
    </source>
</reference>
<keyword evidence="1" id="KW-0472">Membrane</keyword>
<proteinExistence type="predicted"/>
<comment type="caution">
    <text evidence="2">The sequence shown here is derived from an EMBL/GenBank/DDBJ whole genome shotgun (WGS) entry which is preliminary data.</text>
</comment>
<evidence type="ECO:0000256" key="1">
    <source>
        <dbReference type="SAM" id="Phobius"/>
    </source>
</evidence>
<dbReference type="GeneID" id="95379053"/>